<organism evidence="1 2">
    <name type="scientific">Clostridium omnivorum</name>
    <dbReference type="NCBI Taxonomy" id="1604902"/>
    <lineage>
        <taxon>Bacteria</taxon>
        <taxon>Bacillati</taxon>
        <taxon>Bacillota</taxon>
        <taxon>Clostridia</taxon>
        <taxon>Eubacteriales</taxon>
        <taxon>Clostridiaceae</taxon>
        <taxon>Clostridium</taxon>
    </lineage>
</organism>
<dbReference type="PANTHER" id="PTHR42899:SF1">
    <property type="entry name" value="SPERMATOGENESIS-ASSOCIATED PROTEIN 20"/>
    <property type="match status" value="1"/>
</dbReference>
<dbReference type="EMBL" id="BRXR01000001">
    <property type="protein sequence ID" value="GLC31521.1"/>
    <property type="molecule type" value="Genomic_DNA"/>
</dbReference>
<reference evidence="1 2" key="1">
    <citation type="journal article" date="2024" name="Int. J. Syst. Evol. Microbiol.">
        <title>Clostridium omnivorum sp. nov., isolated from anoxic soil under the treatment of reductive soil disinfestation.</title>
        <authorList>
            <person name="Ueki A."/>
            <person name="Tonouchi A."/>
            <person name="Kaku N."/>
            <person name="Honma S."/>
            <person name="Ueki K."/>
        </authorList>
    </citation>
    <scope>NUCLEOTIDE SEQUENCE [LARGE SCALE GENOMIC DNA]</scope>
    <source>
        <strain evidence="1 2">E14</strain>
    </source>
</reference>
<dbReference type="Gene3D" id="1.50.10.10">
    <property type="match status" value="1"/>
</dbReference>
<dbReference type="RefSeq" id="WP_264850843.1">
    <property type="nucleotide sequence ID" value="NZ_BRXR01000001.1"/>
</dbReference>
<gene>
    <name evidence="1" type="ORF">bsdE14_29310</name>
</gene>
<accession>A0ABQ5N8S2</accession>
<evidence type="ECO:0000313" key="1">
    <source>
        <dbReference type="EMBL" id="GLC31521.1"/>
    </source>
</evidence>
<dbReference type="Gene3D" id="1.50.10.20">
    <property type="match status" value="1"/>
</dbReference>
<dbReference type="InterPro" id="IPR012341">
    <property type="entry name" value="6hp_glycosidase-like_sf"/>
</dbReference>
<dbReference type="Proteomes" id="UP001208567">
    <property type="component" value="Unassembled WGS sequence"/>
</dbReference>
<protein>
    <recommendedName>
        <fullName evidence="3">Thioredoxin domain-containing protein</fullName>
    </recommendedName>
</protein>
<evidence type="ECO:0008006" key="3">
    <source>
        <dbReference type="Google" id="ProtNLM"/>
    </source>
</evidence>
<dbReference type="SUPFAM" id="SSF48208">
    <property type="entry name" value="Six-hairpin glycosidases"/>
    <property type="match status" value="1"/>
</dbReference>
<keyword evidence="2" id="KW-1185">Reference proteome</keyword>
<dbReference type="PANTHER" id="PTHR42899">
    <property type="entry name" value="SPERMATOGENESIS-ASSOCIATED PROTEIN 20"/>
    <property type="match status" value="1"/>
</dbReference>
<dbReference type="InterPro" id="IPR008928">
    <property type="entry name" value="6-hairpin_glycosidase_sf"/>
</dbReference>
<comment type="caution">
    <text evidence="1">The sequence shown here is derived from an EMBL/GenBank/DDBJ whole genome shotgun (WGS) entry which is preliminary data.</text>
</comment>
<sequence>MYADKSNKHTFKNKKHIAYGSENKEVIFNAAKVLIENIDEQYGGFGTAAKTISPEKLLLLLNYYKINPNAELLKKIEKTLYNMYKGGIFDHLGYGFFRSSKVRQWTDPVLQKMLYDNLILIIVYSEAYGITSKKIYSEVVEKIYEYLVREMMNSKGGFYFTDGEDKTADNEFYTWNYPQIEEVLGKKDAVTFCKYYNIPVSVSGAKGIIPNQIGISINRIRNDERLNRRLICMCNNLYLKRHQDAKTKKNYKIYSSLNSLAVAALAHGGRMINNSKLIASSEKTLRFIYRELSKEDGRLIQCLDNGKAEGVAHQRTYAYLIWALIELYCSTLKSTFLNRAIDLNEKMIKNFWDEKGGGFFTTESNKDKIFRNTSSINGNEAALLNFVHLNRLSLNSEIENKASKLLRLYRNQVKEQLDGYEFYIIALIEKNSSISVPSEEINNLMAEVIDINEKE</sequence>
<proteinExistence type="predicted"/>
<name>A0ABQ5N8S2_9CLOT</name>
<evidence type="ECO:0000313" key="2">
    <source>
        <dbReference type="Proteomes" id="UP001208567"/>
    </source>
</evidence>
<dbReference type="InterPro" id="IPR024705">
    <property type="entry name" value="Ssp411"/>
</dbReference>